<sequence>MEEKLSEDNGTNFDTISATIEHIIPESSEDDKKSILNIGNLLILEKNLNEECENYKFSKKKSVYKKSNYHFVKDFMNKYSSNKAISIEERSRDIGTQLYGLITKNW</sequence>
<evidence type="ECO:0000313" key="2">
    <source>
        <dbReference type="EMBL" id="KXT61506.1"/>
    </source>
</evidence>
<dbReference type="EMBL" id="LQOG01000009">
    <property type="protein sequence ID" value="KXT61506.1"/>
    <property type="molecule type" value="Genomic_DNA"/>
</dbReference>
<dbReference type="Proteomes" id="UP000070541">
    <property type="component" value="Unassembled WGS sequence"/>
</dbReference>
<protein>
    <recommendedName>
        <fullName evidence="1">GmrSD restriction endonucleases C-terminal domain-containing protein</fullName>
    </recommendedName>
</protein>
<gene>
    <name evidence="2" type="ORF">SORDD05_00252</name>
</gene>
<dbReference type="AlphaFoldDB" id="A0A139MCK7"/>
<dbReference type="PATRIC" id="fig|1303.76.peg.262"/>
<feature type="domain" description="GmrSD restriction endonucleases C-terminal" evidence="1">
    <location>
        <begin position="2"/>
        <end position="94"/>
    </location>
</feature>
<evidence type="ECO:0000259" key="1">
    <source>
        <dbReference type="Pfam" id="PF07510"/>
    </source>
</evidence>
<comment type="caution">
    <text evidence="2">The sequence shown here is derived from an EMBL/GenBank/DDBJ whole genome shotgun (WGS) entry which is preliminary data.</text>
</comment>
<dbReference type="InterPro" id="IPR011089">
    <property type="entry name" value="GmrSD_C"/>
</dbReference>
<dbReference type="Pfam" id="PF07510">
    <property type="entry name" value="GmrSD_C"/>
    <property type="match status" value="1"/>
</dbReference>
<reference evidence="2 3" key="1">
    <citation type="submission" date="2016-01" db="EMBL/GenBank/DDBJ databases">
        <title>Highly variable Streptococcus oralis are common among viridans streptococci isolated from primates.</title>
        <authorList>
            <person name="Denapaite D."/>
            <person name="Rieger M."/>
            <person name="Koendgen S."/>
            <person name="Brueckner R."/>
            <person name="Ochigava I."/>
            <person name="Kappeler P."/>
            <person name="Maetz-Rensing K."/>
            <person name="Leendertz F."/>
            <person name="Hakenbeck R."/>
        </authorList>
    </citation>
    <scope>NUCLEOTIDE SEQUENCE [LARGE SCALE GENOMIC DNA]</scope>
    <source>
        <strain evidence="2 3">DD05</strain>
    </source>
</reference>
<proteinExistence type="predicted"/>
<evidence type="ECO:0000313" key="3">
    <source>
        <dbReference type="Proteomes" id="UP000070541"/>
    </source>
</evidence>
<organism evidence="2 3">
    <name type="scientific">Streptococcus oralis</name>
    <dbReference type="NCBI Taxonomy" id="1303"/>
    <lineage>
        <taxon>Bacteria</taxon>
        <taxon>Bacillati</taxon>
        <taxon>Bacillota</taxon>
        <taxon>Bacilli</taxon>
        <taxon>Lactobacillales</taxon>
        <taxon>Streptococcaceae</taxon>
        <taxon>Streptococcus</taxon>
    </lineage>
</organism>
<accession>A0A139MCK7</accession>
<name>A0A139MCK7_STROR</name>